<comment type="caution">
    <text evidence="1">The sequence shown here is derived from an EMBL/GenBank/DDBJ whole genome shotgun (WGS) entry which is preliminary data.</text>
</comment>
<name>A0A645AU40_9ZZZZ</name>
<gene>
    <name evidence="1" type="ORF">SDC9_103080</name>
</gene>
<protein>
    <submittedName>
        <fullName evidence="1">Uncharacterized protein</fullName>
    </submittedName>
</protein>
<dbReference type="EMBL" id="VSSQ01015678">
    <property type="protein sequence ID" value="MPM56278.1"/>
    <property type="molecule type" value="Genomic_DNA"/>
</dbReference>
<organism evidence="1">
    <name type="scientific">bioreactor metagenome</name>
    <dbReference type="NCBI Taxonomy" id="1076179"/>
    <lineage>
        <taxon>unclassified sequences</taxon>
        <taxon>metagenomes</taxon>
        <taxon>ecological metagenomes</taxon>
    </lineage>
</organism>
<sequence>MNTFLLSEPDMLAASSIDGSICFKAATPDRVPIGMLRITRAAISMNEVPVRIMGGVLYVRTYPNPRTVPGRAIAIRIDHSNPLLPGNSFLTNKYAATIESMDDIGVAISARMVVSPIYLLPIVKTYFIHRVVKLKSTPQSFTKAPYGTIMYIITTNTEMLMQTIYTGMMTVLFLIRILCLEAFPVTVTYDFFPMTLFCR</sequence>
<accession>A0A645AU40</accession>
<dbReference type="AlphaFoldDB" id="A0A645AU40"/>
<proteinExistence type="predicted"/>
<reference evidence="1" key="1">
    <citation type="submission" date="2019-08" db="EMBL/GenBank/DDBJ databases">
        <authorList>
            <person name="Kucharzyk K."/>
            <person name="Murdoch R.W."/>
            <person name="Higgins S."/>
            <person name="Loffler F."/>
        </authorList>
    </citation>
    <scope>NUCLEOTIDE SEQUENCE</scope>
</reference>
<evidence type="ECO:0000313" key="1">
    <source>
        <dbReference type="EMBL" id="MPM56278.1"/>
    </source>
</evidence>